<dbReference type="NCBIfam" id="TIGR00229">
    <property type="entry name" value="sensory_box"/>
    <property type="match status" value="1"/>
</dbReference>
<gene>
    <name evidence="17" type="ORF">EZ437_16005</name>
</gene>
<feature type="transmembrane region" description="Helical" evidence="12">
    <location>
        <begin position="180"/>
        <end position="202"/>
    </location>
</feature>
<dbReference type="PROSITE" id="PS50112">
    <property type="entry name" value="PAS"/>
    <property type="match status" value="1"/>
</dbReference>
<dbReference type="PRINTS" id="PR00344">
    <property type="entry name" value="BCTRLSENSOR"/>
</dbReference>
<dbReference type="FunFam" id="3.30.565.10:FF:000010">
    <property type="entry name" value="Sensor histidine kinase RcsC"/>
    <property type="match status" value="1"/>
</dbReference>
<dbReference type="SUPFAM" id="SSF55785">
    <property type="entry name" value="PYP-like sensor domain (PAS domain)"/>
    <property type="match status" value="1"/>
</dbReference>
<dbReference type="Pfam" id="PF08448">
    <property type="entry name" value="PAS_4"/>
    <property type="match status" value="1"/>
</dbReference>
<dbReference type="CDD" id="cd16922">
    <property type="entry name" value="HATPase_EvgS-ArcB-TorS-like"/>
    <property type="match status" value="1"/>
</dbReference>
<evidence type="ECO:0000256" key="4">
    <source>
        <dbReference type="ARBA" id="ARBA00022679"/>
    </source>
</evidence>
<dbReference type="SUPFAM" id="SSF52172">
    <property type="entry name" value="CheY-like"/>
    <property type="match status" value="1"/>
</dbReference>
<dbReference type="PANTHER" id="PTHR45339:SF1">
    <property type="entry name" value="HYBRID SIGNAL TRANSDUCTION HISTIDINE KINASE J"/>
    <property type="match status" value="1"/>
</dbReference>
<evidence type="ECO:0000313" key="18">
    <source>
        <dbReference type="Proteomes" id="UP000293347"/>
    </source>
</evidence>
<evidence type="ECO:0000256" key="1">
    <source>
        <dbReference type="ARBA" id="ARBA00000085"/>
    </source>
</evidence>
<dbReference type="Proteomes" id="UP000293347">
    <property type="component" value="Unassembled WGS sequence"/>
</dbReference>
<evidence type="ECO:0000256" key="9">
    <source>
        <dbReference type="ARBA" id="ARBA00064003"/>
    </source>
</evidence>
<dbReference type="Pfam" id="PF00512">
    <property type="entry name" value="HisKA"/>
    <property type="match status" value="1"/>
</dbReference>
<dbReference type="SUPFAM" id="SSF55874">
    <property type="entry name" value="ATPase domain of HSP90 chaperone/DNA topoisomerase II/histidine kinase"/>
    <property type="match status" value="1"/>
</dbReference>
<reference evidence="17 18" key="1">
    <citation type="submission" date="2019-02" db="EMBL/GenBank/DDBJ databases">
        <title>Pedobacter sp. RP-1-14 sp. nov., isolated from Arctic soil.</title>
        <authorList>
            <person name="Dahal R.H."/>
        </authorList>
    </citation>
    <scope>NUCLEOTIDE SEQUENCE [LARGE SCALE GENOMIC DNA]</scope>
    <source>
        <strain evidence="17 18">RP-1-14</strain>
    </source>
</reference>
<keyword evidence="6" id="KW-0418">Kinase</keyword>
<dbReference type="InterPro" id="IPR035965">
    <property type="entry name" value="PAS-like_dom_sf"/>
</dbReference>
<feature type="domain" description="PAC" evidence="16">
    <location>
        <begin position="285"/>
        <end position="343"/>
    </location>
</feature>
<dbReference type="Gene3D" id="3.40.50.2300">
    <property type="match status" value="1"/>
</dbReference>
<dbReference type="InterPro" id="IPR000014">
    <property type="entry name" value="PAS"/>
</dbReference>
<dbReference type="RefSeq" id="WP_131597070.1">
    <property type="nucleotide sequence ID" value="NZ_SJSL01000004.1"/>
</dbReference>
<keyword evidence="12" id="KW-1133">Transmembrane helix</keyword>
<dbReference type="InterPro" id="IPR013656">
    <property type="entry name" value="PAS_4"/>
</dbReference>
<sequence>MSEKNILKWASYFLFIVVITSSLFQLYFTHQIKEEQSSIQKVQMLLNLTDELSANLGSVQQTFRSYSIARDPEALTNLVKFQNVVSKVLIEQLTLSAEYPDLKNLVEKIDRIYHTENKAINSYIAAHPKDLVTEQSIKAVEQSESGMGMVWTLLFEYKERLKNRVKSTNQDINDVSAKSYSANIGSLVLLLILLILNGYNFLRKRRIETTSASSGVISEQDMLLGALLENTSTCMMIRDRAGKILFANKATQEFIGLNEKDIVGKTFDRLEFTKEIQYGNSDIRIDVNYPYFETEERVFVDGKTLYFFTRQFPIKNSRGEVIASGLISRNITERIVYEEGLKKSRHEAENARLTQEQFMANISHEIRTPMNGIMGMTSLLSETSLDATQDEYLEIIRQSSKNLMVLINDILDFSKIEAGKLELEKIAFKITDVLTQVIDSMQVKAKEKQLPVHLTIDHKVPLGVLGDPLRLHQIISNILSNAIKFTSEGAIHIDVTAQSCNFGIVKLQFRITDTGIGIPEERIGYIFQSFTQTSLDITRKFGGTGLGLAIVKQLVELFEGKISVTSKVGNGSSFLIEIPFSTVPVANRSTEEEAKFALLCNKRILVVEDNIINQKVIIKTLENSGMHTTLADNGFSAIELLKHQEFDLIIMDIQMPEIDGRETTVKIRKELGLLDIPIIAMTASVLADESDKCKAAGMNEYISKPFVKEDLFEKMLLFI</sequence>
<dbReference type="SMART" id="SM00448">
    <property type="entry name" value="REC"/>
    <property type="match status" value="1"/>
</dbReference>
<dbReference type="EMBL" id="SJSL01000004">
    <property type="protein sequence ID" value="TCD00215.1"/>
    <property type="molecule type" value="Genomic_DNA"/>
</dbReference>
<dbReference type="SMART" id="SM00387">
    <property type="entry name" value="HATPase_c"/>
    <property type="match status" value="1"/>
</dbReference>
<feature type="modified residue" description="4-aspartylphosphate" evidence="11">
    <location>
        <position position="652"/>
    </location>
</feature>
<dbReference type="InterPro" id="IPR005467">
    <property type="entry name" value="His_kinase_dom"/>
</dbReference>
<evidence type="ECO:0000259" key="14">
    <source>
        <dbReference type="PROSITE" id="PS50110"/>
    </source>
</evidence>
<dbReference type="InterPro" id="IPR000700">
    <property type="entry name" value="PAS-assoc_C"/>
</dbReference>
<dbReference type="InterPro" id="IPR003661">
    <property type="entry name" value="HisK_dim/P_dom"/>
</dbReference>
<dbReference type="Gene3D" id="3.30.565.10">
    <property type="entry name" value="Histidine kinase-like ATPase, C-terminal domain"/>
    <property type="match status" value="1"/>
</dbReference>
<name>A0A4R0NMC8_9SPHI</name>
<dbReference type="GO" id="GO:0000155">
    <property type="term" value="F:phosphorelay sensor kinase activity"/>
    <property type="evidence" value="ECO:0007669"/>
    <property type="project" value="InterPro"/>
</dbReference>
<comment type="caution">
    <text evidence="17">The sequence shown here is derived from an EMBL/GenBank/DDBJ whole genome shotgun (WGS) entry which is preliminary data.</text>
</comment>
<comment type="subunit">
    <text evidence="9">At low DSF concentrations, interacts with RpfF.</text>
</comment>
<feature type="transmembrane region" description="Helical" evidence="12">
    <location>
        <begin position="9"/>
        <end position="28"/>
    </location>
</feature>
<keyword evidence="8" id="KW-0902">Two-component regulatory system</keyword>
<evidence type="ECO:0000259" key="15">
    <source>
        <dbReference type="PROSITE" id="PS50112"/>
    </source>
</evidence>
<evidence type="ECO:0000256" key="6">
    <source>
        <dbReference type="ARBA" id="ARBA00022777"/>
    </source>
</evidence>
<dbReference type="InterPro" id="IPR036890">
    <property type="entry name" value="HATPase_C_sf"/>
</dbReference>
<evidence type="ECO:0000256" key="8">
    <source>
        <dbReference type="ARBA" id="ARBA00023012"/>
    </source>
</evidence>
<feature type="domain" description="PAS" evidence="15">
    <location>
        <begin position="220"/>
        <end position="266"/>
    </location>
</feature>
<dbReference type="CDD" id="cd00130">
    <property type="entry name" value="PAS"/>
    <property type="match status" value="1"/>
</dbReference>
<evidence type="ECO:0000256" key="10">
    <source>
        <dbReference type="ARBA" id="ARBA00068150"/>
    </source>
</evidence>
<comment type="catalytic activity">
    <reaction evidence="1">
        <text>ATP + protein L-histidine = ADP + protein N-phospho-L-histidine.</text>
        <dbReference type="EC" id="2.7.13.3"/>
    </reaction>
</comment>
<evidence type="ECO:0000256" key="7">
    <source>
        <dbReference type="ARBA" id="ARBA00022840"/>
    </source>
</evidence>
<evidence type="ECO:0000259" key="16">
    <source>
        <dbReference type="PROSITE" id="PS50113"/>
    </source>
</evidence>
<protein>
    <recommendedName>
        <fullName evidence="10">Sensory/regulatory protein RpfC</fullName>
        <ecNumber evidence="2">2.7.13.3</ecNumber>
    </recommendedName>
</protein>
<dbReference type="InterPro" id="IPR001789">
    <property type="entry name" value="Sig_transdc_resp-reg_receiver"/>
</dbReference>
<dbReference type="Pfam" id="PF00072">
    <property type="entry name" value="Response_reg"/>
    <property type="match status" value="1"/>
</dbReference>
<dbReference type="FunFam" id="1.10.287.130:FF:000002">
    <property type="entry name" value="Two-component osmosensing histidine kinase"/>
    <property type="match status" value="1"/>
</dbReference>
<dbReference type="Pfam" id="PF02518">
    <property type="entry name" value="HATPase_c"/>
    <property type="match status" value="1"/>
</dbReference>
<keyword evidence="12" id="KW-0812">Transmembrane</keyword>
<dbReference type="Gene3D" id="1.10.287.130">
    <property type="match status" value="1"/>
</dbReference>
<keyword evidence="5" id="KW-0547">Nucleotide-binding</keyword>
<keyword evidence="4" id="KW-0808">Transferase</keyword>
<accession>A0A4R0NMC8</accession>
<evidence type="ECO:0000256" key="5">
    <source>
        <dbReference type="ARBA" id="ARBA00022741"/>
    </source>
</evidence>
<dbReference type="EC" id="2.7.13.3" evidence="2"/>
<dbReference type="OrthoDB" id="9811889at2"/>
<dbReference type="CDD" id="cd17546">
    <property type="entry name" value="REC_hyHK_CKI1_RcsC-like"/>
    <property type="match status" value="1"/>
</dbReference>
<dbReference type="PANTHER" id="PTHR45339">
    <property type="entry name" value="HYBRID SIGNAL TRANSDUCTION HISTIDINE KINASE J"/>
    <property type="match status" value="1"/>
</dbReference>
<keyword evidence="12" id="KW-0472">Membrane</keyword>
<proteinExistence type="predicted"/>
<dbReference type="PROSITE" id="PS50113">
    <property type="entry name" value="PAC"/>
    <property type="match status" value="1"/>
</dbReference>
<dbReference type="InterPro" id="IPR011006">
    <property type="entry name" value="CheY-like_superfamily"/>
</dbReference>
<keyword evidence="3 11" id="KW-0597">Phosphoprotein</keyword>
<dbReference type="PROSITE" id="PS50110">
    <property type="entry name" value="RESPONSE_REGULATORY"/>
    <property type="match status" value="1"/>
</dbReference>
<dbReference type="Gene3D" id="3.30.450.20">
    <property type="entry name" value="PAS domain"/>
    <property type="match status" value="1"/>
</dbReference>
<evidence type="ECO:0000256" key="11">
    <source>
        <dbReference type="PROSITE-ProRule" id="PRU00169"/>
    </source>
</evidence>
<dbReference type="PROSITE" id="PS50109">
    <property type="entry name" value="HIS_KIN"/>
    <property type="match status" value="1"/>
</dbReference>
<dbReference type="SMART" id="SM00091">
    <property type="entry name" value="PAS"/>
    <property type="match status" value="1"/>
</dbReference>
<feature type="domain" description="Histidine kinase" evidence="13">
    <location>
        <begin position="361"/>
        <end position="582"/>
    </location>
</feature>
<dbReference type="SUPFAM" id="SSF47384">
    <property type="entry name" value="Homodimeric domain of signal transducing histidine kinase"/>
    <property type="match status" value="1"/>
</dbReference>
<dbReference type="InterPro" id="IPR036097">
    <property type="entry name" value="HisK_dim/P_sf"/>
</dbReference>
<evidence type="ECO:0000256" key="2">
    <source>
        <dbReference type="ARBA" id="ARBA00012438"/>
    </source>
</evidence>
<dbReference type="InterPro" id="IPR003594">
    <property type="entry name" value="HATPase_dom"/>
</dbReference>
<dbReference type="AlphaFoldDB" id="A0A4R0NMC8"/>
<evidence type="ECO:0000256" key="12">
    <source>
        <dbReference type="SAM" id="Phobius"/>
    </source>
</evidence>
<dbReference type="CDD" id="cd00082">
    <property type="entry name" value="HisKA"/>
    <property type="match status" value="1"/>
</dbReference>
<evidence type="ECO:0000259" key="13">
    <source>
        <dbReference type="PROSITE" id="PS50109"/>
    </source>
</evidence>
<dbReference type="GO" id="GO:0005524">
    <property type="term" value="F:ATP binding"/>
    <property type="evidence" value="ECO:0007669"/>
    <property type="project" value="UniProtKB-KW"/>
</dbReference>
<dbReference type="InterPro" id="IPR004358">
    <property type="entry name" value="Sig_transdc_His_kin-like_C"/>
</dbReference>
<evidence type="ECO:0000256" key="3">
    <source>
        <dbReference type="ARBA" id="ARBA00022553"/>
    </source>
</evidence>
<dbReference type="SMART" id="SM00388">
    <property type="entry name" value="HisKA"/>
    <property type="match status" value="1"/>
</dbReference>
<feature type="domain" description="Response regulatory" evidence="14">
    <location>
        <begin position="603"/>
        <end position="719"/>
    </location>
</feature>
<evidence type="ECO:0000313" key="17">
    <source>
        <dbReference type="EMBL" id="TCD00215.1"/>
    </source>
</evidence>
<organism evidence="17 18">
    <name type="scientific">Pedobacter psychroterrae</name>
    <dbReference type="NCBI Taxonomy" id="2530453"/>
    <lineage>
        <taxon>Bacteria</taxon>
        <taxon>Pseudomonadati</taxon>
        <taxon>Bacteroidota</taxon>
        <taxon>Sphingobacteriia</taxon>
        <taxon>Sphingobacteriales</taxon>
        <taxon>Sphingobacteriaceae</taxon>
        <taxon>Pedobacter</taxon>
    </lineage>
</organism>
<keyword evidence="18" id="KW-1185">Reference proteome</keyword>
<keyword evidence="7" id="KW-0067">ATP-binding</keyword>